<dbReference type="EMBL" id="BDSG01000146">
    <property type="protein sequence ID" value="GBL12352.1"/>
    <property type="molecule type" value="Genomic_DNA"/>
</dbReference>
<name>A0A2Z6UTC5_MICAE</name>
<dbReference type="PROSITE" id="PS00409">
    <property type="entry name" value="PROKAR_NTER_METHYL"/>
    <property type="match status" value="1"/>
</dbReference>
<accession>A0A2Z6UTC5</accession>
<keyword evidence="2" id="KW-0488">Methylation</keyword>
<comment type="caution">
    <text evidence="7">The sequence shown here is derived from an EMBL/GenBank/DDBJ whole genome shotgun (WGS) entry which is preliminary data.</text>
</comment>
<protein>
    <submittedName>
        <fullName evidence="7">Type II secretion system protein G</fullName>
    </submittedName>
</protein>
<sequence length="174" mass="18922">MKYLLFLAIKSQGKKARGFTLIELLVVVVILGVLAAVGLPNLLRQVSKAREAEALAILGQINRAQQAYRYENGTFARLDQLPISGINNARFYDFSNHLTPTATQSSYRAVAKDQFTNDIKNYAGGVGLPTDGRLFPIICEARSTLQDDVFVISSGGCSADGIALNDLSAVERRN</sequence>
<keyword evidence="5 6" id="KW-0472">Membrane</keyword>
<evidence type="ECO:0000313" key="8">
    <source>
        <dbReference type="Proteomes" id="UP000248272"/>
    </source>
</evidence>
<proteinExistence type="predicted"/>
<feature type="transmembrane region" description="Helical" evidence="6">
    <location>
        <begin position="21"/>
        <end position="43"/>
    </location>
</feature>
<organism evidence="7 8">
    <name type="scientific">Microcystis aeruginosa Sj</name>
    <dbReference type="NCBI Taxonomy" id="1979544"/>
    <lineage>
        <taxon>Bacteria</taxon>
        <taxon>Bacillati</taxon>
        <taxon>Cyanobacteriota</taxon>
        <taxon>Cyanophyceae</taxon>
        <taxon>Oscillatoriophycideae</taxon>
        <taxon>Chroococcales</taxon>
        <taxon>Microcystaceae</taxon>
        <taxon>Microcystis</taxon>
    </lineage>
</organism>
<evidence type="ECO:0000256" key="3">
    <source>
        <dbReference type="ARBA" id="ARBA00022692"/>
    </source>
</evidence>
<dbReference type="InterPro" id="IPR000983">
    <property type="entry name" value="Bac_GSPG_pilin"/>
</dbReference>
<dbReference type="Pfam" id="PF07963">
    <property type="entry name" value="N_methyl"/>
    <property type="match status" value="1"/>
</dbReference>
<dbReference type="PANTHER" id="PTHR30093:SF44">
    <property type="entry name" value="TYPE II SECRETION SYSTEM CORE PROTEIN G"/>
    <property type="match status" value="1"/>
</dbReference>
<keyword evidence="4 6" id="KW-1133">Transmembrane helix</keyword>
<dbReference type="GO" id="GO:0015628">
    <property type="term" value="P:protein secretion by the type II secretion system"/>
    <property type="evidence" value="ECO:0007669"/>
    <property type="project" value="InterPro"/>
</dbReference>
<comment type="subcellular location">
    <subcellularLocation>
        <location evidence="1">Membrane</location>
        <topology evidence="1">Single-pass membrane protein</topology>
    </subcellularLocation>
</comment>
<dbReference type="GO" id="GO:0016020">
    <property type="term" value="C:membrane"/>
    <property type="evidence" value="ECO:0007669"/>
    <property type="project" value="UniProtKB-SubCell"/>
</dbReference>
<gene>
    <name evidence="7" type="primary">epsG_2</name>
    <name evidence="7" type="ORF">MSj_03868</name>
</gene>
<dbReference type="GO" id="GO:0015627">
    <property type="term" value="C:type II protein secretion system complex"/>
    <property type="evidence" value="ECO:0007669"/>
    <property type="project" value="InterPro"/>
</dbReference>
<dbReference type="InterPro" id="IPR012902">
    <property type="entry name" value="N_methyl_site"/>
</dbReference>
<dbReference type="SUPFAM" id="SSF54523">
    <property type="entry name" value="Pili subunits"/>
    <property type="match status" value="1"/>
</dbReference>
<dbReference type="NCBIfam" id="TIGR02532">
    <property type="entry name" value="IV_pilin_GFxxxE"/>
    <property type="match status" value="1"/>
</dbReference>
<dbReference type="Proteomes" id="UP000248272">
    <property type="component" value="Unassembled WGS sequence"/>
</dbReference>
<dbReference type="Gene3D" id="3.30.700.10">
    <property type="entry name" value="Glycoprotein, Type 4 Pilin"/>
    <property type="match status" value="1"/>
</dbReference>
<dbReference type="PANTHER" id="PTHR30093">
    <property type="entry name" value="GENERAL SECRETION PATHWAY PROTEIN G"/>
    <property type="match status" value="1"/>
</dbReference>
<reference evidence="7 8" key="1">
    <citation type="journal article" date="2018" name="Front. Microbiol.">
        <title>Adaptation of the Freshwater Bloom-Forming Cyanobacterium Microcystis aeruginosa to Brackish Water Is Driven by Recent Horizontal Transfer of Sucrose Genes.</title>
        <authorList>
            <person name="Tanabe Y."/>
            <person name="Hodoki Y."/>
            <person name="Sano T."/>
            <person name="Tada K."/>
            <person name="Watanabe M.M."/>
        </authorList>
    </citation>
    <scope>NUCLEOTIDE SEQUENCE [LARGE SCALE GENOMIC DNA]</scope>
    <source>
        <strain evidence="7 8">Sj</strain>
    </source>
</reference>
<dbReference type="Pfam" id="PF16734">
    <property type="entry name" value="Pilin_GH"/>
    <property type="match status" value="1"/>
</dbReference>
<evidence type="ECO:0000256" key="1">
    <source>
        <dbReference type="ARBA" id="ARBA00004167"/>
    </source>
</evidence>
<evidence type="ECO:0000313" key="7">
    <source>
        <dbReference type="EMBL" id="GBL12352.1"/>
    </source>
</evidence>
<dbReference type="InterPro" id="IPR031975">
    <property type="entry name" value="Pilin_GH"/>
</dbReference>
<evidence type="ECO:0000256" key="2">
    <source>
        <dbReference type="ARBA" id="ARBA00022481"/>
    </source>
</evidence>
<evidence type="ECO:0000256" key="6">
    <source>
        <dbReference type="SAM" id="Phobius"/>
    </source>
</evidence>
<dbReference type="AlphaFoldDB" id="A0A2Z6UTC5"/>
<dbReference type="InterPro" id="IPR045584">
    <property type="entry name" value="Pilin-like"/>
</dbReference>
<dbReference type="RefSeq" id="WP_110580481.1">
    <property type="nucleotide sequence ID" value="NZ_BDSG01000146.1"/>
</dbReference>
<evidence type="ECO:0000256" key="5">
    <source>
        <dbReference type="ARBA" id="ARBA00023136"/>
    </source>
</evidence>
<dbReference type="PRINTS" id="PR00813">
    <property type="entry name" value="BCTERIALGSPG"/>
</dbReference>
<keyword evidence="3 6" id="KW-0812">Transmembrane</keyword>
<evidence type="ECO:0000256" key="4">
    <source>
        <dbReference type="ARBA" id="ARBA00022989"/>
    </source>
</evidence>